<dbReference type="AlphaFoldDB" id="A0A653A3D1"/>
<protein>
    <submittedName>
        <fullName evidence="1">Uncharacterized protein</fullName>
    </submittedName>
</protein>
<evidence type="ECO:0000313" key="1">
    <source>
        <dbReference type="EMBL" id="VBB42530.1"/>
    </source>
</evidence>
<proteinExistence type="predicted"/>
<organism evidence="1">
    <name type="scientific">Uncultured Desulfatiglans sp</name>
    <dbReference type="NCBI Taxonomy" id="1748965"/>
    <lineage>
        <taxon>Bacteria</taxon>
        <taxon>Pseudomonadati</taxon>
        <taxon>Thermodesulfobacteriota</taxon>
        <taxon>Desulfobacteria</taxon>
        <taxon>Desulfatiglandales</taxon>
        <taxon>Desulfatiglandaceae</taxon>
        <taxon>Desulfatiglans</taxon>
        <taxon>environmental samples</taxon>
    </lineage>
</organism>
<sequence length="231" mass="25289">MGDDARLETRRASGLDDHPIGWNLQGTELLQNLPAGMVLAHHPAQDRPGPERSHIVHDIGSAAQQPRLLAHLDNRHGGLGRYPGHLAPDVLIHDDVAHDEDPGLLESIHGILEHLFEVAPAQGLEDVFQHGFLLLNLFVSDPGRGFLADLGVHLHLCLPSDRQVIPAQTTVDFPYFNSFHPEMVFLANLGVHLHVCLCGDPQVASAQRLDFPDIGQTGTRREAVGLSTRRP</sequence>
<accession>A0A653A3D1</accession>
<name>A0A653A3D1_UNCDX</name>
<reference evidence="1" key="1">
    <citation type="submission" date="2018-07" db="EMBL/GenBank/DDBJ databases">
        <authorList>
            <consortium name="Genoscope - CEA"/>
            <person name="William W."/>
        </authorList>
    </citation>
    <scope>NUCLEOTIDE SEQUENCE</scope>
    <source>
        <strain evidence="1">IK1</strain>
    </source>
</reference>
<gene>
    <name evidence="1" type="ORF">TRIP_B200670</name>
</gene>
<dbReference type="EMBL" id="UPXX01000013">
    <property type="protein sequence ID" value="VBB42530.1"/>
    <property type="molecule type" value="Genomic_DNA"/>
</dbReference>